<gene>
    <name evidence="2" type="primary">LRP1B_6</name>
    <name evidence="2" type="ORF">ILYODFUR_035920</name>
</gene>
<keyword evidence="3" id="KW-1185">Reference proteome</keyword>
<dbReference type="PANTHER" id="PTHR46513:SF7">
    <property type="entry name" value="LDL RECEPTOR RELATED PROTEIN 1B"/>
    <property type="match status" value="1"/>
</dbReference>
<dbReference type="Gene3D" id="2.120.10.30">
    <property type="entry name" value="TolB, C-terminal domain"/>
    <property type="match status" value="1"/>
</dbReference>
<accession>A0ABV0UB61</accession>
<dbReference type="SUPFAM" id="SSF63825">
    <property type="entry name" value="YWTD domain"/>
    <property type="match status" value="1"/>
</dbReference>
<dbReference type="PROSITE" id="PS51120">
    <property type="entry name" value="LDLRB"/>
    <property type="match status" value="1"/>
</dbReference>
<evidence type="ECO:0000313" key="2">
    <source>
        <dbReference type="EMBL" id="MEQ2242447.1"/>
    </source>
</evidence>
<dbReference type="Pfam" id="PF00058">
    <property type="entry name" value="Ldl_recept_b"/>
    <property type="match status" value="1"/>
</dbReference>
<organism evidence="2 3">
    <name type="scientific">Ilyodon furcidens</name>
    <name type="common">goldbreast splitfin</name>
    <dbReference type="NCBI Taxonomy" id="33524"/>
    <lineage>
        <taxon>Eukaryota</taxon>
        <taxon>Metazoa</taxon>
        <taxon>Chordata</taxon>
        <taxon>Craniata</taxon>
        <taxon>Vertebrata</taxon>
        <taxon>Euteleostomi</taxon>
        <taxon>Actinopterygii</taxon>
        <taxon>Neopterygii</taxon>
        <taxon>Teleostei</taxon>
        <taxon>Neoteleostei</taxon>
        <taxon>Acanthomorphata</taxon>
        <taxon>Ovalentaria</taxon>
        <taxon>Atherinomorphae</taxon>
        <taxon>Cyprinodontiformes</taxon>
        <taxon>Goodeidae</taxon>
        <taxon>Ilyodon</taxon>
    </lineage>
</organism>
<dbReference type="InterPro" id="IPR050778">
    <property type="entry name" value="Cueball_EGF_LRP_Nidogen"/>
</dbReference>
<feature type="repeat" description="LDL-receptor class B" evidence="1">
    <location>
        <begin position="18"/>
        <end position="61"/>
    </location>
</feature>
<dbReference type="EMBL" id="JAHRIQ010064990">
    <property type="protein sequence ID" value="MEQ2242447.1"/>
    <property type="molecule type" value="Genomic_DNA"/>
</dbReference>
<proteinExistence type="predicted"/>
<sequence>MSSGLKNPTDLALDPQIGYVFWVDCSEPPQIGRIGMDGRGQMVIIDAEIYSPTALTIDYTNKRLYWADDNHILFANMDGTQRRK</sequence>
<keyword evidence="2" id="KW-0675">Receptor</keyword>
<reference evidence="2 3" key="1">
    <citation type="submission" date="2021-06" db="EMBL/GenBank/DDBJ databases">
        <authorList>
            <person name="Palmer J.M."/>
        </authorList>
    </citation>
    <scope>NUCLEOTIDE SEQUENCE [LARGE SCALE GENOMIC DNA]</scope>
    <source>
        <strain evidence="3">if_2019</strain>
        <tissue evidence="2">Muscle</tissue>
    </source>
</reference>
<comment type="caution">
    <text evidence="2">The sequence shown here is derived from an EMBL/GenBank/DDBJ whole genome shotgun (WGS) entry which is preliminary data.</text>
</comment>
<keyword evidence="2" id="KW-0449">Lipoprotein</keyword>
<dbReference type="SMART" id="SM00135">
    <property type="entry name" value="LY"/>
    <property type="match status" value="2"/>
</dbReference>
<feature type="non-terminal residue" evidence="2">
    <location>
        <position position="84"/>
    </location>
</feature>
<dbReference type="InterPro" id="IPR011042">
    <property type="entry name" value="6-blade_b-propeller_TolB-like"/>
</dbReference>
<evidence type="ECO:0000313" key="3">
    <source>
        <dbReference type="Proteomes" id="UP001482620"/>
    </source>
</evidence>
<evidence type="ECO:0000256" key="1">
    <source>
        <dbReference type="PROSITE-ProRule" id="PRU00461"/>
    </source>
</evidence>
<name>A0ABV0UB61_9TELE</name>
<protein>
    <submittedName>
        <fullName evidence="2">Low-density lipoprotein receptor- protein 1B</fullName>
    </submittedName>
</protein>
<dbReference type="Proteomes" id="UP001482620">
    <property type="component" value="Unassembled WGS sequence"/>
</dbReference>
<dbReference type="PANTHER" id="PTHR46513">
    <property type="entry name" value="VITELLOGENIN RECEPTOR-LIKE PROTEIN-RELATED-RELATED"/>
    <property type="match status" value="1"/>
</dbReference>
<dbReference type="InterPro" id="IPR000033">
    <property type="entry name" value="LDLR_classB_rpt"/>
</dbReference>